<reference evidence="6 7" key="1">
    <citation type="submission" date="2019-07" db="EMBL/GenBank/DDBJ databases">
        <authorList>
            <person name="Friedrich A."/>
            <person name="Schacherer J."/>
        </authorList>
    </citation>
    <scope>NUCLEOTIDE SEQUENCE [LARGE SCALE GENOMIC DNA]</scope>
</reference>
<feature type="transmembrane region" description="Helical" evidence="5">
    <location>
        <begin position="171"/>
        <end position="189"/>
    </location>
</feature>
<dbReference type="Pfam" id="PF04145">
    <property type="entry name" value="Ctr"/>
    <property type="match status" value="1"/>
</dbReference>
<sequence>MSDMISSTSSSMNMASMISSSVASASTSTVASATSHDPSIPTYTGGSMDDMMDMDMNTYLVTDYSDYPVIFKNLKASSKAAAFGIFCVLFFAAFVFRGLAFLNAYLEQRVFHNYTNAVIVQNDPCACDPDSELDQKGDDNAVSTVGGTHKSFGRILKELFMPGMREWKKDLVRLIIAFVSAMIGYGLMLAAMSFVVLYFFAICLGLAFSEVFFNRLGIAMGINRAASSHASLH</sequence>
<feature type="transmembrane region" description="Helical" evidence="5">
    <location>
        <begin position="195"/>
        <end position="213"/>
    </location>
</feature>
<evidence type="ECO:0000256" key="5">
    <source>
        <dbReference type="RuleBase" id="RU367022"/>
    </source>
</evidence>
<keyword evidence="7" id="KW-1185">Reference proteome</keyword>
<dbReference type="InterPro" id="IPR007274">
    <property type="entry name" value="Cop_transporter"/>
</dbReference>
<keyword evidence="5" id="KW-0813">Transport</keyword>
<evidence type="ECO:0000256" key="4">
    <source>
        <dbReference type="ARBA" id="ARBA00023136"/>
    </source>
</evidence>
<dbReference type="Proteomes" id="UP000478008">
    <property type="component" value="Unassembled WGS sequence"/>
</dbReference>
<dbReference type="PANTHER" id="PTHR12483:SF27">
    <property type="entry name" value="COPPER TRANSPORT PROTEIN CTR1"/>
    <property type="match status" value="1"/>
</dbReference>
<evidence type="ECO:0000313" key="6">
    <source>
        <dbReference type="EMBL" id="VUG15998.1"/>
    </source>
</evidence>
<evidence type="ECO:0000256" key="1">
    <source>
        <dbReference type="ARBA" id="ARBA00004141"/>
    </source>
</evidence>
<keyword evidence="2 5" id="KW-0812">Transmembrane</keyword>
<dbReference type="GO" id="GO:0005886">
    <property type="term" value="C:plasma membrane"/>
    <property type="evidence" value="ECO:0007669"/>
    <property type="project" value="TreeGrafter"/>
</dbReference>
<dbReference type="GO" id="GO:0005375">
    <property type="term" value="F:copper ion transmembrane transporter activity"/>
    <property type="evidence" value="ECO:0007669"/>
    <property type="project" value="UniProtKB-UniRule"/>
</dbReference>
<name>A0A7D9CUN7_DEKBR</name>
<dbReference type="AlphaFoldDB" id="A0A7D9CUN7"/>
<feature type="transmembrane region" description="Helical" evidence="5">
    <location>
        <begin position="81"/>
        <end position="106"/>
    </location>
</feature>
<evidence type="ECO:0000313" key="7">
    <source>
        <dbReference type="Proteomes" id="UP000478008"/>
    </source>
</evidence>
<accession>A0A7D9CUN7</accession>
<organism evidence="6 7">
    <name type="scientific">Dekkera bruxellensis</name>
    <name type="common">Brettanomyces custersii</name>
    <dbReference type="NCBI Taxonomy" id="5007"/>
    <lineage>
        <taxon>Eukaryota</taxon>
        <taxon>Fungi</taxon>
        <taxon>Dikarya</taxon>
        <taxon>Ascomycota</taxon>
        <taxon>Saccharomycotina</taxon>
        <taxon>Pichiomycetes</taxon>
        <taxon>Pichiales</taxon>
        <taxon>Pichiaceae</taxon>
        <taxon>Brettanomyces</taxon>
    </lineage>
</organism>
<evidence type="ECO:0000256" key="3">
    <source>
        <dbReference type="ARBA" id="ARBA00022989"/>
    </source>
</evidence>
<gene>
    <name evidence="6" type="ORF">DEBR0S1_04962G</name>
</gene>
<comment type="subcellular location">
    <subcellularLocation>
        <location evidence="1 5">Membrane</location>
        <topology evidence="1 5">Multi-pass membrane protein</topology>
    </subcellularLocation>
</comment>
<dbReference type="PANTHER" id="PTHR12483">
    <property type="entry name" value="SOLUTE CARRIER FAMILY 31 COPPER TRANSPORTERS"/>
    <property type="match status" value="1"/>
</dbReference>
<keyword evidence="4 5" id="KW-0472">Membrane</keyword>
<comment type="similarity">
    <text evidence="5">Belongs to the copper transporter (Ctr) (TC 1.A.56) family. SLC31A subfamily.</text>
</comment>
<keyword evidence="5" id="KW-0186">Copper</keyword>
<protein>
    <recommendedName>
        <fullName evidence="5">Copper transport protein</fullName>
    </recommendedName>
</protein>
<keyword evidence="3 5" id="KW-1133">Transmembrane helix</keyword>
<dbReference type="EMBL" id="CABFWN010000001">
    <property type="protein sequence ID" value="VUG15998.1"/>
    <property type="molecule type" value="Genomic_DNA"/>
</dbReference>
<proteinExistence type="inferred from homology"/>
<keyword evidence="5" id="KW-0187">Copper transport</keyword>
<keyword evidence="5" id="KW-0406">Ion transport</keyword>
<evidence type="ECO:0000256" key="2">
    <source>
        <dbReference type="ARBA" id="ARBA00022692"/>
    </source>
</evidence>